<organism evidence="1 2">
    <name type="scientific">Hypothenemus hampei</name>
    <name type="common">Coffee berry borer</name>
    <dbReference type="NCBI Taxonomy" id="57062"/>
    <lineage>
        <taxon>Eukaryota</taxon>
        <taxon>Metazoa</taxon>
        <taxon>Ecdysozoa</taxon>
        <taxon>Arthropoda</taxon>
        <taxon>Hexapoda</taxon>
        <taxon>Insecta</taxon>
        <taxon>Pterygota</taxon>
        <taxon>Neoptera</taxon>
        <taxon>Endopterygota</taxon>
        <taxon>Coleoptera</taxon>
        <taxon>Polyphaga</taxon>
        <taxon>Cucujiformia</taxon>
        <taxon>Curculionidae</taxon>
        <taxon>Scolytinae</taxon>
        <taxon>Hypothenemus</taxon>
    </lineage>
</organism>
<sequence length="60" mass="6871">MLKNKWHFLCALCNMKILFFGHLLVTINSPIPELLLKKNSSSISDWEGVQNAHSEFLISL</sequence>
<dbReference type="AlphaFoldDB" id="A0ABD1E8Y5"/>
<proteinExistence type="predicted"/>
<protein>
    <submittedName>
        <fullName evidence="1">Uncharacterized protein</fullName>
    </submittedName>
</protein>
<gene>
    <name evidence="1" type="ORF">ABEB36_012922</name>
</gene>
<name>A0ABD1E8Y5_HYPHA</name>
<dbReference type="EMBL" id="JBDJPC010000010">
    <property type="protein sequence ID" value="KAL1490189.1"/>
    <property type="molecule type" value="Genomic_DNA"/>
</dbReference>
<evidence type="ECO:0000313" key="1">
    <source>
        <dbReference type="EMBL" id="KAL1490189.1"/>
    </source>
</evidence>
<reference evidence="1 2" key="1">
    <citation type="submission" date="2024-05" db="EMBL/GenBank/DDBJ databases">
        <title>Genetic variation in Jamaican populations of the coffee berry borer (Hypothenemus hampei).</title>
        <authorList>
            <person name="Errbii M."/>
            <person name="Myrie A."/>
        </authorList>
    </citation>
    <scope>NUCLEOTIDE SEQUENCE [LARGE SCALE GENOMIC DNA]</scope>
    <source>
        <strain evidence="1">JA-Hopewell-2020-01-JO</strain>
        <tissue evidence="1">Whole body</tissue>
    </source>
</reference>
<comment type="caution">
    <text evidence="1">The sequence shown here is derived from an EMBL/GenBank/DDBJ whole genome shotgun (WGS) entry which is preliminary data.</text>
</comment>
<keyword evidence="2" id="KW-1185">Reference proteome</keyword>
<dbReference type="Proteomes" id="UP001566132">
    <property type="component" value="Unassembled WGS sequence"/>
</dbReference>
<evidence type="ECO:0000313" key="2">
    <source>
        <dbReference type="Proteomes" id="UP001566132"/>
    </source>
</evidence>
<accession>A0ABD1E8Y5</accession>